<gene>
    <name evidence="1" type="ORF">QVD17_09958</name>
</gene>
<evidence type="ECO:0000313" key="2">
    <source>
        <dbReference type="Proteomes" id="UP001229421"/>
    </source>
</evidence>
<accession>A0AAD8P5S3</accession>
<dbReference type="Proteomes" id="UP001229421">
    <property type="component" value="Unassembled WGS sequence"/>
</dbReference>
<keyword evidence="2" id="KW-1185">Reference proteome</keyword>
<protein>
    <submittedName>
        <fullName evidence="1">Uncharacterized protein</fullName>
    </submittedName>
</protein>
<proteinExistence type="predicted"/>
<evidence type="ECO:0000313" key="1">
    <source>
        <dbReference type="EMBL" id="KAK1433052.1"/>
    </source>
</evidence>
<name>A0AAD8P5S3_TARER</name>
<dbReference type="AlphaFoldDB" id="A0AAD8P5S3"/>
<sequence>MNENLDLMCLDLHAAATAKRLKVYCITIMVLSASGGRVKCGDGEGGIEGGSLVVGEGDGWLPETGGWGRHFDGVS</sequence>
<reference evidence="1" key="1">
    <citation type="journal article" date="2023" name="bioRxiv">
        <title>Improved chromosome-level genome assembly for marigold (Tagetes erecta).</title>
        <authorList>
            <person name="Jiang F."/>
            <person name="Yuan L."/>
            <person name="Wang S."/>
            <person name="Wang H."/>
            <person name="Xu D."/>
            <person name="Wang A."/>
            <person name="Fan W."/>
        </authorList>
    </citation>
    <scope>NUCLEOTIDE SEQUENCE</scope>
    <source>
        <strain evidence="1">WSJ</strain>
        <tissue evidence="1">Leaf</tissue>
    </source>
</reference>
<organism evidence="1 2">
    <name type="scientific">Tagetes erecta</name>
    <name type="common">African marigold</name>
    <dbReference type="NCBI Taxonomy" id="13708"/>
    <lineage>
        <taxon>Eukaryota</taxon>
        <taxon>Viridiplantae</taxon>
        <taxon>Streptophyta</taxon>
        <taxon>Embryophyta</taxon>
        <taxon>Tracheophyta</taxon>
        <taxon>Spermatophyta</taxon>
        <taxon>Magnoliopsida</taxon>
        <taxon>eudicotyledons</taxon>
        <taxon>Gunneridae</taxon>
        <taxon>Pentapetalae</taxon>
        <taxon>asterids</taxon>
        <taxon>campanulids</taxon>
        <taxon>Asterales</taxon>
        <taxon>Asteraceae</taxon>
        <taxon>Asteroideae</taxon>
        <taxon>Heliantheae alliance</taxon>
        <taxon>Tageteae</taxon>
        <taxon>Tagetes</taxon>
    </lineage>
</organism>
<dbReference type="EMBL" id="JAUHHV010000002">
    <property type="protein sequence ID" value="KAK1433052.1"/>
    <property type="molecule type" value="Genomic_DNA"/>
</dbReference>
<comment type="caution">
    <text evidence="1">The sequence shown here is derived from an EMBL/GenBank/DDBJ whole genome shotgun (WGS) entry which is preliminary data.</text>
</comment>